<dbReference type="InterPro" id="IPR000743">
    <property type="entry name" value="Glyco_hydro_28"/>
</dbReference>
<dbReference type="AlphaFoldDB" id="A0A9Q0CDA3"/>
<organism evidence="12 13">
    <name type="scientific">Rhynchospora breviuscula</name>
    <dbReference type="NCBI Taxonomy" id="2022672"/>
    <lineage>
        <taxon>Eukaryota</taxon>
        <taxon>Viridiplantae</taxon>
        <taxon>Streptophyta</taxon>
        <taxon>Embryophyta</taxon>
        <taxon>Tracheophyta</taxon>
        <taxon>Spermatophyta</taxon>
        <taxon>Magnoliopsida</taxon>
        <taxon>Liliopsida</taxon>
        <taxon>Poales</taxon>
        <taxon>Cyperaceae</taxon>
        <taxon>Cyperoideae</taxon>
        <taxon>Rhynchosporeae</taxon>
        <taxon>Rhynchospora</taxon>
    </lineage>
</organism>
<evidence type="ECO:0000256" key="8">
    <source>
        <dbReference type="PROSITE-ProRule" id="PRU10052"/>
    </source>
</evidence>
<evidence type="ECO:0000256" key="7">
    <source>
        <dbReference type="ARBA" id="ARBA00023316"/>
    </source>
</evidence>
<feature type="region of interest" description="Disordered" evidence="10">
    <location>
        <begin position="31"/>
        <end position="90"/>
    </location>
</feature>
<dbReference type="SUPFAM" id="SSF51126">
    <property type="entry name" value="Pectin lyase-like"/>
    <property type="match status" value="1"/>
</dbReference>
<reference evidence="12" key="1">
    <citation type="journal article" date="2022" name="Cell">
        <title>Repeat-based holocentromeres influence genome architecture and karyotype evolution.</title>
        <authorList>
            <person name="Hofstatter P.G."/>
            <person name="Thangavel G."/>
            <person name="Lux T."/>
            <person name="Neumann P."/>
            <person name="Vondrak T."/>
            <person name="Novak P."/>
            <person name="Zhang M."/>
            <person name="Costa L."/>
            <person name="Castellani M."/>
            <person name="Scott A."/>
            <person name="Toegelov H."/>
            <person name="Fuchs J."/>
            <person name="Mata-Sucre Y."/>
            <person name="Dias Y."/>
            <person name="Vanzela A.L.L."/>
            <person name="Huettel B."/>
            <person name="Almeida C.C.S."/>
            <person name="Simkova H."/>
            <person name="Souza G."/>
            <person name="Pedrosa-Harand A."/>
            <person name="Macas J."/>
            <person name="Mayer K.F.X."/>
            <person name="Houben A."/>
            <person name="Marques A."/>
        </authorList>
    </citation>
    <scope>NUCLEOTIDE SEQUENCE</scope>
    <source>
        <strain evidence="12">RhyBre1mFocal</strain>
    </source>
</reference>
<dbReference type="GO" id="GO:0071555">
    <property type="term" value="P:cell wall organization"/>
    <property type="evidence" value="ECO:0007669"/>
    <property type="project" value="UniProtKB-KW"/>
</dbReference>
<dbReference type="PANTHER" id="PTHR31375">
    <property type="match status" value="1"/>
</dbReference>
<feature type="chain" id="PRO_5040304979" description="Polygalacturonase" evidence="11">
    <location>
        <begin position="27"/>
        <end position="482"/>
    </location>
</feature>
<evidence type="ECO:0000256" key="3">
    <source>
        <dbReference type="ARBA" id="ARBA00022512"/>
    </source>
</evidence>
<comment type="caution">
    <text evidence="12">The sequence shown here is derived from an EMBL/GenBank/DDBJ whole genome shotgun (WGS) entry which is preliminary data.</text>
</comment>
<comment type="subcellular location">
    <subcellularLocation>
        <location evidence="1">Secreted</location>
        <location evidence="1">Cell wall</location>
    </subcellularLocation>
</comment>
<dbReference type="Pfam" id="PF00295">
    <property type="entry name" value="Glyco_hydro_28"/>
    <property type="match status" value="1"/>
</dbReference>
<gene>
    <name evidence="12" type="ORF">LUZ63_015765</name>
</gene>
<dbReference type="PROSITE" id="PS00502">
    <property type="entry name" value="POLYGALACTURONASE"/>
    <property type="match status" value="1"/>
</dbReference>
<sequence length="482" mass="52014">MGISRINLTLYILITLSVLFTGTTFARTHYHKKQNRNHNQKGNNNGGERGLETPTIDPPPPSPDNGTVPSDPADPTNPTEPNSGPCVYDVRSYGAVGDGSTDDKEAFQSAWKAACAVESAVLLVPSDGNFMITATTFSGPCQPGLVFQIDGVLQPPGGPDCWPETDSKQQWLLFNQVEGLTVKGSGTIEGNGEDWWNLPCKPHKGPHGSTLPGPCDSPALLRFFLSCNLTLKDLRIENSPKFHVKFDNCEGVHIEGLSINSPALSPNTDGIHIENTKSVGIYNSKISNGDDCISIGTGCSDVDIENVTCGPSHGISIGSLGVHNSQACVANITVRNTVIRHSDNGLRIKTWQGGTGSVTGLTFDTIYMEEVRNCIIIDQYYCLSKSCMNQSTAVYVSDVVYNNIRGTYDVRSPPIHFACSDSMPCTNITMSEVELLPFEGELVDDPFCWNAYGAQQTLTIPPITCLQDGEPETVVERASFGC</sequence>
<keyword evidence="3" id="KW-0134">Cell wall</keyword>
<accession>A0A9Q0CDA3</accession>
<dbReference type="SMART" id="SM00710">
    <property type="entry name" value="PbH1"/>
    <property type="match status" value="4"/>
</dbReference>
<name>A0A9Q0CDA3_9POAL</name>
<dbReference type="OrthoDB" id="187139at2759"/>
<dbReference type="GO" id="GO:0005975">
    <property type="term" value="P:carbohydrate metabolic process"/>
    <property type="evidence" value="ECO:0007669"/>
    <property type="project" value="InterPro"/>
</dbReference>
<evidence type="ECO:0000256" key="1">
    <source>
        <dbReference type="ARBA" id="ARBA00004191"/>
    </source>
</evidence>
<dbReference type="InterPro" id="IPR006626">
    <property type="entry name" value="PbH1"/>
</dbReference>
<dbReference type="Proteomes" id="UP001151287">
    <property type="component" value="Unassembled WGS sequence"/>
</dbReference>
<dbReference type="InterPro" id="IPR012334">
    <property type="entry name" value="Pectin_lyas_fold"/>
</dbReference>
<keyword evidence="13" id="KW-1185">Reference proteome</keyword>
<evidence type="ECO:0000256" key="10">
    <source>
        <dbReference type="SAM" id="MobiDB-lite"/>
    </source>
</evidence>
<protein>
    <recommendedName>
        <fullName evidence="14">Polygalacturonase</fullName>
    </recommendedName>
</protein>
<evidence type="ECO:0008006" key="14">
    <source>
        <dbReference type="Google" id="ProtNLM"/>
    </source>
</evidence>
<dbReference type="Gene3D" id="2.160.20.10">
    <property type="entry name" value="Single-stranded right-handed beta-helix, Pectin lyase-like"/>
    <property type="match status" value="1"/>
</dbReference>
<comment type="similarity">
    <text evidence="2 9">Belongs to the glycosyl hydrolase 28 family.</text>
</comment>
<feature type="signal peptide" evidence="11">
    <location>
        <begin position="1"/>
        <end position="26"/>
    </location>
</feature>
<dbReference type="InterPro" id="IPR011050">
    <property type="entry name" value="Pectin_lyase_fold/virulence"/>
</dbReference>
<feature type="active site" evidence="8">
    <location>
        <position position="313"/>
    </location>
</feature>
<dbReference type="FunFam" id="2.160.20.10:FF:000012">
    <property type="entry name" value="Polygalacturonase At1g48100 family"/>
    <property type="match status" value="1"/>
</dbReference>
<evidence type="ECO:0000256" key="2">
    <source>
        <dbReference type="ARBA" id="ARBA00008834"/>
    </source>
</evidence>
<keyword evidence="5 9" id="KW-0378">Hydrolase</keyword>
<evidence type="ECO:0000256" key="11">
    <source>
        <dbReference type="SAM" id="SignalP"/>
    </source>
</evidence>
<evidence type="ECO:0000256" key="9">
    <source>
        <dbReference type="RuleBase" id="RU361169"/>
    </source>
</evidence>
<dbReference type="EMBL" id="JAMQYH010000004">
    <property type="protein sequence ID" value="KAJ1691610.1"/>
    <property type="molecule type" value="Genomic_DNA"/>
</dbReference>
<keyword evidence="11" id="KW-0732">Signal</keyword>
<evidence type="ECO:0000256" key="5">
    <source>
        <dbReference type="ARBA" id="ARBA00022801"/>
    </source>
</evidence>
<proteinExistence type="inferred from homology"/>
<evidence type="ECO:0000256" key="6">
    <source>
        <dbReference type="ARBA" id="ARBA00023295"/>
    </source>
</evidence>
<evidence type="ECO:0000313" key="13">
    <source>
        <dbReference type="Proteomes" id="UP001151287"/>
    </source>
</evidence>
<evidence type="ECO:0000256" key="4">
    <source>
        <dbReference type="ARBA" id="ARBA00022525"/>
    </source>
</evidence>
<keyword evidence="4" id="KW-0964">Secreted</keyword>
<keyword evidence="6 9" id="KW-0326">Glycosidase</keyword>
<evidence type="ECO:0000313" key="12">
    <source>
        <dbReference type="EMBL" id="KAJ1691610.1"/>
    </source>
</evidence>
<dbReference type="GO" id="GO:0004650">
    <property type="term" value="F:polygalacturonase activity"/>
    <property type="evidence" value="ECO:0007669"/>
    <property type="project" value="InterPro"/>
</dbReference>
<keyword evidence="7" id="KW-0961">Cell wall biogenesis/degradation</keyword>